<evidence type="ECO:0000259" key="1">
    <source>
        <dbReference type="Pfam" id="PF18075"/>
    </source>
</evidence>
<dbReference type="Proteomes" id="UP000198662">
    <property type="component" value="Unassembled WGS sequence"/>
</dbReference>
<proteinExistence type="predicted"/>
<organism evidence="2 3">
    <name type="scientific">Glycomyces sambucus</name>
    <dbReference type="NCBI Taxonomy" id="380244"/>
    <lineage>
        <taxon>Bacteria</taxon>
        <taxon>Bacillati</taxon>
        <taxon>Actinomycetota</taxon>
        <taxon>Actinomycetes</taxon>
        <taxon>Glycomycetales</taxon>
        <taxon>Glycomycetaceae</taxon>
        <taxon>Glycomyces</taxon>
    </lineage>
</organism>
<dbReference type="AlphaFoldDB" id="A0A1G9G4C0"/>
<evidence type="ECO:0000313" key="3">
    <source>
        <dbReference type="Proteomes" id="UP000198662"/>
    </source>
</evidence>
<sequence>MPVKAKRPLGRKLALAALCVAVAAAGTLAYFLLREDEATTPEFPGDHHVIVYLERDIDDSVLEQVEAALRDHPLTEEVQFESQAEAFEQFQDTFADQPDILDSVDADTLPSAFRVKLTDADRSEEFIQEFADVEGIYEVSDLMGAYRYWVPACIEFEEEGIGPAEDDTESVLYEIQQACSSFGFDL</sequence>
<dbReference type="InterPro" id="IPR004513">
    <property type="entry name" value="FtsX"/>
</dbReference>
<dbReference type="InterPro" id="IPR040690">
    <property type="entry name" value="FtsX_ECD"/>
</dbReference>
<dbReference type="Pfam" id="PF18075">
    <property type="entry name" value="FtsX_ECD"/>
    <property type="match status" value="1"/>
</dbReference>
<dbReference type="EMBL" id="FNGF01000002">
    <property type="protein sequence ID" value="SDK95499.1"/>
    <property type="molecule type" value="Genomic_DNA"/>
</dbReference>
<keyword evidence="3" id="KW-1185">Reference proteome</keyword>
<protein>
    <recommendedName>
        <fullName evidence="1">FtsX extracellular domain-containing protein</fullName>
    </recommendedName>
</protein>
<evidence type="ECO:0000313" key="2">
    <source>
        <dbReference type="EMBL" id="SDK95499.1"/>
    </source>
</evidence>
<gene>
    <name evidence="2" type="ORF">SAMN05216298_2206</name>
</gene>
<dbReference type="GO" id="GO:0016020">
    <property type="term" value="C:membrane"/>
    <property type="evidence" value="ECO:0007669"/>
    <property type="project" value="InterPro"/>
</dbReference>
<reference evidence="3" key="1">
    <citation type="submission" date="2016-10" db="EMBL/GenBank/DDBJ databases">
        <authorList>
            <person name="Varghese N."/>
            <person name="Submissions S."/>
        </authorList>
    </citation>
    <scope>NUCLEOTIDE SEQUENCE [LARGE SCALE GENOMIC DNA]</scope>
    <source>
        <strain evidence="3">CGMCC 4.3147</strain>
    </source>
</reference>
<accession>A0A1G9G4C0</accession>
<feature type="domain" description="FtsX extracellular" evidence="1">
    <location>
        <begin position="49"/>
        <end position="139"/>
    </location>
</feature>
<dbReference type="Gene3D" id="3.30.70.3040">
    <property type="match status" value="1"/>
</dbReference>
<dbReference type="GO" id="GO:0051301">
    <property type="term" value="P:cell division"/>
    <property type="evidence" value="ECO:0007669"/>
    <property type="project" value="InterPro"/>
</dbReference>
<dbReference type="STRING" id="380244.SAMN05216298_2206"/>
<name>A0A1G9G4C0_9ACTN</name>
<dbReference type="PANTHER" id="PTHR47755">
    <property type="entry name" value="CELL DIVISION PROTEIN FTSX"/>
    <property type="match status" value="1"/>
</dbReference>
<dbReference type="PANTHER" id="PTHR47755:SF1">
    <property type="entry name" value="CELL DIVISION PROTEIN FTSX"/>
    <property type="match status" value="1"/>
</dbReference>